<dbReference type="EMBL" id="JARBDR010000246">
    <property type="protein sequence ID" value="KAJ8317571.1"/>
    <property type="molecule type" value="Genomic_DNA"/>
</dbReference>
<evidence type="ECO:0000256" key="1">
    <source>
        <dbReference type="SAM" id="SignalP"/>
    </source>
</evidence>
<feature type="chain" id="PRO_5045593129" evidence="1">
    <location>
        <begin position="29"/>
        <end position="73"/>
    </location>
</feature>
<gene>
    <name evidence="2" type="ORF">KUTeg_005475</name>
</gene>
<comment type="caution">
    <text evidence="2">The sequence shown here is derived from an EMBL/GenBank/DDBJ whole genome shotgun (WGS) entry which is preliminary data.</text>
</comment>
<name>A0ABQ9FJU9_TEGGR</name>
<accession>A0ABQ9FJU9</accession>
<sequence>MKSIPYRKNHFLFLSYLFIYLFLYKIKPETSQECAQQEIPLSMLDFGKLLFSLVTDNCPIKLTVITPMAAFYT</sequence>
<organism evidence="2 3">
    <name type="scientific">Tegillarca granosa</name>
    <name type="common">Malaysian cockle</name>
    <name type="synonym">Anadara granosa</name>
    <dbReference type="NCBI Taxonomy" id="220873"/>
    <lineage>
        <taxon>Eukaryota</taxon>
        <taxon>Metazoa</taxon>
        <taxon>Spiralia</taxon>
        <taxon>Lophotrochozoa</taxon>
        <taxon>Mollusca</taxon>
        <taxon>Bivalvia</taxon>
        <taxon>Autobranchia</taxon>
        <taxon>Pteriomorphia</taxon>
        <taxon>Arcoida</taxon>
        <taxon>Arcoidea</taxon>
        <taxon>Arcidae</taxon>
        <taxon>Tegillarca</taxon>
    </lineage>
</organism>
<evidence type="ECO:0000313" key="2">
    <source>
        <dbReference type="EMBL" id="KAJ8317571.1"/>
    </source>
</evidence>
<protein>
    <submittedName>
        <fullName evidence="2">Uncharacterized protein</fullName>
    </submittedName>
</protein>
<evidence type="ECO:0000313" key="3">
    <source>
        <dbReference type="Proteomes" id="UP001217089"/>
    </source>
</evidence>
<dbReference type="Proteomes" id="UP001217089">
    <property type="component" value="Unassembled WGS sequence"/>
</dbReference>
<keyword evidence="1" id="KW-0732">Signal</keyword>
<proteinExistence type="predicted"/>
<reference evidence="2 3" key="1">
    <citation type="submission" date="2022-12" db="EMBL/GenBank/DDBJ databases">
        <title>Chromosome-level genome of Tegillarca granosa.</title>
        <authorList>
            <person name="Kim J."/>
        </authorList>
    </citation>
    <scope>NUCLEOTIDE SEQUENCE [LARGE SCALE GENOMIC DNA]</scope>
    <source>
        <strain evidence="2">Teg-2019</strain>
        <tissue evidence="2">Adductor muscle</tissue>
    </source>
</reference>
<keyword evidence="3" id="KW-1185">Reference proteome</keyword>
<feature type="signal peptide" evidence="1">
    <location>
        <begin position="1"/>
        <end position="28"/>
    </location>
</feature>